<keyword evidence="18" id="KW-1185">Reference proteome</keyword>
<dbReference type="InterPro" id="IPR054765">
    <property type="entry name" value="SLBB_dom"/>
</dbReference>
<keyword evidence="3" id="KW-0813">Transport</keyword>
<evidence type="ECO:0000256" key="2">
    <source>
        <dbReference type="ARBA" id="ARBA00009450"/>
    </source>
</evidence>
<evidence type="ECO:0000256" key="14">
    <source>
        <dbReference type="ARBA" id="ARBA00023288"/>
    </source>
</evidence>
<organism evidence="17 18">
    <name type="scientific">Yoonia rhodophyticola</name>
    <dbReference type="NCBI Taxonomy" id="3137370"/>
    <lineage>
        <taxon>Bacteria</taxon>
        <taxon>Pseudomonadati</taxon>
        <taxon>Pseudomonadota</taxon>
        <taxon>Alphaproteobacteria</taxon>
        <taxon>Rhodobacterales</taxon>
        <taxon>Paracoccaceae</taxon>
        <taxon>Yoonia</taxon>
    </lineage>
</organism>
<dbReference type="Pfam" id="PF22461">
    <property type="entry name" value="SLBB_2"/>
    <property type="match status" value="2"/>
</dbReference>
<gene>
    <name evidence="17" type="ORF">AABB31_05600</name>
</gene>
<dbReference type="RefSeq" id="WP_342078833.1">
    <property type="nucleotide sequence ID" value="NZ_CP151767.2"/>
</dbReference>
<protein>
    <submittedName>
        <fullName evidence="17">Polysaccharide biosynthesis/export family protein</fullName>
    </submittedName>
</protein>
<evidence type="ECO:0000256" key="8">
    <source>
        <dbReference type="ARBA" id="ARBA00023047"/>
    </source>
</evidence>
<feature type="domain" description="SLBB" evidence="16">
    <location>
        <begin position="300"/>
        <end position="386"/>
    </location>
</feature>
<dbReference type="KEGG" id="yrh:AABB31_05600"/>
<dbReference type="Gene3D" id="3.10.560.10">
    <property type="entry name" value="Outer membrane lipoprotein wza domain like"/>
    <property type="match status" value="2"/>
</dbReference>
<evidence type="ECO:0000256" key="7">
    <source>
        <dbReference type="ARBA" id="ARBA00022729"/>
    </source>
</evidence>
<keyword evidence="12" id="KW-0564">Palmitate</keyword>
<evidence type="ECO:0000259" key="15">
    <source>
        <dbReference type="Pfam" id="PF02563"/>
    </source>
</evidence>
<evidence type="ECO:0000256" key="12">
    <source>
        <dbReference type="ARBA" id="ARBA00023139"/>
    </source>
</evidence>
<evidence type="ECO:0000256" key="9">
    <source>
        <dbReference type="ARBA" id="ARBA00023065"/>
    </source>
</evidence>
<dbReference type="PANTHER" id="PTHR33619">
    <property type="entry name" value="POLYSACCHARIDE EXPORT PROTEIN GFCE-RELATED"/>
    <property type="match status" value="1"/>
</dbReference>
<evidence type="ECO:0000256" key="1">
    <source>
        <dbReference type="ARBA" id="ARBA00004571"/>
    </source>
</evidence>
<dbReference type="GO" id="GO:0015288">
    <property type="term" value="F:porin activity"/>
    <property type="evidence" value="ECO:0007669"/>
    <property type="project" value="UniProtKB-KW"/>
</dbReference>
<dbReference type="EMBL" id="CP151767">
    <property type="protein sequence ID" value="WZU69541.1"/>
    <property type="molecule type" value="Genomic_DNA"/>
</dbReference>
<accession>A0AAN0NKR4</accession>
<keyword evidence="14" id="KW-0449">Lipoprotein</keyword>
<keyword evidence="10" id="KW-0626">Porin</keyword>
<keyword evidence="13" id="KW-0998">Cell outer membrane</keyword>
<keyword evidence="9" id="KW-0406">Ion transport</keyword>
<evidence type="ECO:0000256" key="4">
    <source>
        <dbReference type="ARBA" id="ARBA00022452"/>
    </source>
</evidence>
<dbReference type="GO" id="GO:0046930">
    <property type="term" value="C:pore complex"/>
    <property type="evidence" value="ECO:0007669"/>
    <property type="project" value="UniProtKB-KW"/>
</dbReference>
<comment type="similarity">
    <text evidence="2">Belongs to the BexD/CtrA/VexA family.</text>
</comment>
<evidence type="ECO:0000313" key="18">
    <source>
        <dbReference type="Proteomes" id="UP001470809"/>
    </source>
</evidence>
<dbReference type="Gene3D" id="3.30.1950.10">
    <property type="entry name" value="wza like domain"/>
    <property type="match status" value="1"/>
</dbReference>
<evidence type="ECO:0000259" key="16">
    <source>
        <dbReference type="Pfam" id="PF22461"/>
    </source>
</evidence>
<dbReference type="PANTHER" id="PTHR33619:SF3">
    <property type="entry name" value="POLYSACCHARIDE EXPORT PROTEIN GFCE-RELATED"/>
    <property type="match status" value="1"/>
</dbReference>
<keyword evidence="8" id="KW-0625">Polysaccharide transport</keyword>
<keyword evidence="7" id="KW-0732">Signal</keyword>
<dbReference type="Proteomes" id="UP001470809">
    <property type="component" value="Chromosome"/>
</dbReference>
<keyword evidence="4" id="KW-1134">Transmembrane beta strand</keyword>
<evidence type="ECO:0000256" key="10">
    <source>
        <dbReference type="ARBA" id="ARBA00023114"/>
    </source>
</evidence>
<keyword evidence="5" id="KW-0762">Sugar transport</keyword>
<keyword evidence="11" id="KW-0472">Membrane</keyword>
<proteinExistence type="inferred from homology"/>
<evidence type="ECO:0000256" key="3">
    <source>
        <dbReference type="ARBA" id="ARBA00022448"/>
    </source>
</evidence>
<dbReference type="InterPro" id="IPR003715">
    <property type="entry name" value="Poly_export_N"/>
</dbReference>
<dbReference type="GO" id="GO:0006811">
    <property type="term" value="P:monoatomic ion transport"/>
    <property type="evidence" value="ECO:0007669"/>
    <property type="project" value="UniProtKB-KW"/>
</dbReference>
<evidence type="ECO:0000256" key="5">
    <source>
        <dbReference type="ARBA" id="ARBA00022597"/>
    </source>
</evidence>
<reference evidence="17" key="1">
    <citation type="submission" date="2024-08" db="EMBL/GenBank/DDBJ databases">
        <title>Phylogenomic analyses of a clade within the roseobacter group suggest taxonomic reassignments of species of the genera Aestuariivita, Citreicella, Loktanella, Nautella, Pelagibaca, Ruegeria, Thalassobius, Thiobacimonas and Tropicibacter, and the proposal o.</title>
        <authorList>
            <person name="Jeon C.O."/>
        </authorList>
    </citation>
    <scope>NUCLEOTIDE SEQUENCE</scope>
    <source>
        <strain evidence="17">SS1-5</strain>
    </source>
</reference>
<keyword evidence="6" id="KW-0812">Transmembrane</keyword>
<evidence type="ECO:0000256" key="6">
    <source>
        <dbReference type="ARBA" id="ARBA00022692"/>
    </source>
</evidence>
<evidence type="ECO:0000256" key="13">
    <source>
        <dbReference type="ARBA" id="ARBA00023237"/>
    </source>
</evidence>
<feature type="domain" description="SLBB" evidence="16">
    <location>
        <begin position="157"/>
        <end position="234"/>
    </location>
</feature>
<evidence type="ECO:0000313" key="17">
    <source>
        <dbReference type="EMBL" id="WZU69541.1"/>
    </source>
</evidence>
<sequence length="412" mass="44479">MPMTAESVIQANRSAYQPQSAPAIFTLTAGTGSGIRGAGALPEPPAVPENRPGALELRLPPMVDPGPYRIGVGDVVLLSTPTAANTVEELSGLLAAQNARQGYTVQDDGSINIPNVGRAEIAGRTIEDAEAVLFQRLVENQIDPTFSLEIAEFNSRRISIGGAVQNPTVVPVALTPVYLDEALAAAGGITVQDQDFASVRLYRDGNLYQIPLTALYSQVGLTRTRLLAGDAIFVDTEYDLARAQSYFEQQIQIVETRQRARASALQELQLEVALRRGELDEARSNLRARRELGEDVNEYVYVTGEVGTQSRFALPLGRRAKLADALFDAGGIDGATGDVSQIYVLRASKDPREFGAVTAWHLDGRNAGNLTLLTAFELRPEDVIFVAQQPVTRWDRAVSQIVPTLVTVGNQI</sequence>
<dbReference type="AlphaFoldDB" id="A0AAN0NKR4"/>
<comment type="subcellular location">
    <subcellularLocation>
        <location evidence="1">Cell outer membrane</location>
        <topology evidence="1">Multi-pass membrane protein</topology>
    </subcellularLocation>
</comment>
<feature type="domain" description="Polysaccharide export protein N-terminal" evidence="15">
    <location>
        <begin position="65"/>
        <end position="150"/>
    </location>
</feature>
<dbReference type="GO" id="GO:0009279">
    <property type="term" value="C:cell outer membrane"/>
    <property type="evidence" value="ECO:0007669"/>
    <property type="project" value="UniProtKB-SubCell"/>
</dbReference>
<name>A0AAN0NKR4_9RHOB</name>
<evidence type="ECO:0000256" key="11">
    <source>
        <dbReference type="ARBA" id="ARBA00023136"/>
    </source>
</evidence>
<dbReference type="GO" id="GO:0015159">
    <property type="term" value="F:polysaccharide transmembrane transporter activity"/>
    <property type="evidence" value="ECO:0007669"/>
    <property type="project" value="InterPro"/>
</dbReference>
<dbReference type="InterPro" id="IPR049712">
    <property type="entry name" value="Poly_export"/>
</dbReference>
<dbReference type="Pfam" id="PF02563">
    <property type="entry name" value="Poly_export"/>
    <property type="match status" value="1"/>
</dbReference>